<evidence type="ECO:0000313" key="2">
    <source>
        <dbReference type="Proteomes" id="UP000324800"/>
    </source>
</evidence>
<dbReference type="Proteomes" id="UP000324800">
    <property type="component" value="Unassembled WGS sequence"/>
</dbReference>
<evidence type="ECO:0000313" key="1">
    <source>
        <dbReference type="EMBL" id="KAA6383257.1"/>
    </source>
</evidence>
<comment type="caution">
    <text evidence="1">The sequence shown here is derived from an EMBL/GenBank/DDBJ whole genome shotgun (WGS) entry which is preliminary data.</text>
</comment>
<name>A0A5J4VKT8_9EUKA</name>
<gene>
    <name evidence="1" type="ORF">EZS28_021217</name>
</gene>
<dbReference type="EMBL" id="SNRW01006343">
    <property type="protein sequence ID" value="KAA6383257.1"/>
    <property type="molecule type" value="Genomic_DNA"/>
</dbReference>
<organism evidence="1 2">
    <name type="scientific">Streblomastix strix</name>
    <dbReference type="NCBI Taxonomy" id="222440"/>
    <lineage>
        <taxon>Eukaryota</taxon>
        <taxon>Metamonada</taxon>
        <taxon>Preaxostyla</taxon>
        <taxon>Oxymonadida</taxon>
        <taxon>Streblomastigidae</taxon>
        <taxon>Streblomastix</taxon>
    </lineage>
</organism>
<accession>A0A5J4VKT8</accession>
<sequence length="175" mass="20610">MVYTELRMADLQKAELRIQKADQGEIITATMTVKKPRGPVEKKLQAAQDRTVCPRKWIWSWLKKREVKGEQKKEQVWKNKKKEKVRNADKCSNGRCSHQRKDCDIIRSQGELCITSCRQCELTWFPPRTNIRSYAINNYVVEKRLTCTQSQHHLDFLTRRMTISTLIINMIATTQ</sequence>
<protein>
    <submittedName>
        <fullName evidence="1">Uncharacterized protein</fullName>
    </submittedName>
</protein>
<dbReference type="AlphaFoldDB" id="A0A5J4VKT8"/>
<proteinExistence type="predicted"/>
<reference evidence="1 2" key="1">
    <citation type="submission" date="2019-03" db="EMBL/GenBank/DDBJ databases">
        <title>Single cell metagenomics reveals metabolic interactions within the superorganism composed of flagellate Streblomastix strix and complex community of Bacteroidetes bacteria on its surface.</title>
        <authorList>
            <person name="Treitli S.C."/>
            <person name="Kolisko M."/>
            <person name="Husnik F."/>
            <person name="Keeling P."/>
            <person name="Hampl V."/>
        </authorList>
    </citation>
    <scope>NUCLEOTIDE SEQUENCE [LARGE SCALE GENOMIC DNA]</scope>
    <source>
        <strain evidence="1">ST1C</strain>
    </source>
</reference>